<reference evidence="3 4" key="1">
    <citation type="submission" date="2022-06" db="EMBL/GenBank/DDBJ databases">
        <title>Isolation of gut microbiota from human fecal samples.</title>
        <authorList>
            <person name="Pamer E.G."/>
            <person name="Barat B."/>
            <person name="Waligurski E."/>
            <person name="Medina S."/>
            <person name="Paddock L."/>
            <person name="Mostad J."/>
        </authorList>
    </citation>
    <scope>NUCLEOTIDE SEQUENCE [LARGE SCALE GENOMIC DNA]</scope>
    <source>
        <strain evidence="3 4">DFI.9.90</strain>
    </source>
</reference>
<dbReference type="InterPro" id="IPR041183">
    <property type="entry name" value="Cyclophilin-like"/>
</dbReference>
<dbReference type="InterPro" id="IPR029000">
    <property type="entry name" value="Cyclophilin-like_dom_sf"/>
</dbReference>
<feature type="domain" description="Cyclophilin-like" evidence="2">
    <location>
        <begin position="60"/>
        <end position="170"/>
    </location>
</feature>
<accession>A0AAW5K331</accession>
<evidence type="ECO:0000313" key="4">
    <source>
        <dbReference type="Proteomes" id="UP001205919"/>
    </source>
</evidence>
<dbReference type="SUPFAM" id="SSF50891">
    <property type="entry name" value="Cyclophilin-like"/>
    <property type="match status" value="1"/>
</dbReference>
<feature type="signal peptide" evidence="1">
    <location>
        <begin position="1"/>
        <end position="25"/>
    </location>
</feature>
<feature type="chain" id="PRO_5043722671" evidence="1">
    <location>
        <begin position="26"/>
        <end position="173"/>
    </location>
</feature>
<dbReference type="RefSeq" id="WP_008708978.1">
    <property type="nucleotide sequence ID" value="NZ_CABKQM010000002.1"/>
</dbReference>
<sequence>MRKTFFSARLLSLLLVFAGCGVVGAACPAPAQAAPAPVKAQGAEKYSTRRIAGGTKVRLVVGDKVIPATLNDSRSAKELISRLPYTVSMSKYSHDYCGVMARPLSYDKKDVHNGWLNGDIDFATDGNYFTILYKDEDISKQFGFQVNIGVIDAPLSVMDTLPGSIEMRIELAK</sequence>
<dbReference type="Pfam" id="PF18050">
    <property type="entry name" value="Cyclophil_like2"/>
    <property type="match status" value="1"/>
</dbReference>
<gene>
    <name evidence="3" type="ORF">NE630_12280</name>
</gene>
<protein>
    <submittedName>
        <fullName evidence="3">Cyclophilin-like fold protein</fullName>
    </submittedName>
</protein>
<dbReference type="AlphaFoldDB" id="A0AAW5K331"/>
<dbReference type="Proteomes" id="UP001205919">
    <property type="component" value="Unassembled WGS sequence"/>
</dbReference>
<proteinExistence type="predicted"/>
<evidence type="ECO:0000313" key="3">
    <source>
        <dbReference type="EMBL" id="MCQ4815210.1"/>
    </source>
</evidence>
<comment type="caution">
    <text evidence="3">The sequence shown here is derived from an EMBL/GenBank/DDBJ whole genome shotgun (WGS) entry which is preliminary data.</text>
</comment>
<evidence type="ECO:0000256" key="1">
    <source>
        <dbReference type="SAM" id="SignalP"/>
    </source>
</evidence>
<keyword evidence="4" id="KW-1185">Reference proteome</keyword>
<keyword evidence="1" id="KW-0732">Signal</keyword>
<dbReference type="GeneID" id="95755172"/>
<name>A0AAW5K331_9BACT</name>
<dbReference type="PROSITE" id="PS51257">
    <property type="entry name" value="PROKAR_LIPOPROTEIN"/>
    <property type="match status" value="1"/>
</dbReference>
<dbReference type="Gene3D" id="2.40.100.20">
    <property type="match status" value="1"/>
</dbReference>
<evidence type="ECO:0000259" key="2">
    <source>
        <dbReference type="Pfam" id="PF18050"/>
    </source>
</evidence>
<organism evidence="3 4">
    <name type="scientific">Cloacibacillus evryensis</name>
    <dbReference type="NCBI Taxonomy" id="508460"/>
    <lineage>
        <taxon>Bacteria</taxon>
        <taxon>Thermotogati</taxon>
        <taxon>Synergistota</taxon>
        <taxon>Synergistia</taxon>
        <taxon>Synergistales</taxon>
        <taxon>Synergistaceae</taxon>
        <taxon>Cloacibacillus</taxon>
    </lineage>
</organism>
<dbReference type="EMBL" id="JANFYT010000029">
    <property type="protein sequence ID" value="MCQ4815210.1"/>
    <property type="molecule type" value="Genomic_DNA"/>
</dbReference>